<dbReference type="EMBL" id="BORP01000005">
    <property type="protein sequence ID" value="GIO27893.1"/>
    <property type="molecule type" value="Genomic_DNA"/>
</dbReference>
<dbReference type="RefSeq" id="WP_212921369.1">
    <property type="nucleotide sequence ID" value="NZ_BORP01000005.1"/>
</dbReference>
<dbReference type="Proteomes" id="UP000676917">
    <property type="component" value="Unassembled WGS sequence"/>
</dbReference>
<keyword evidence="1" id="KW-0812">Transmembrane</keyword>
<name>A0A919XAK2_9BACI</name>
<evidence type="ECO:0000313" key="2">
    <source>
        <dbReference type="EMBL" id="GIO27893.1"/>
    </source>
</evidence>
<keyword evidence="1" id="KW-0472">Membrane</keyword>
<keyword evidence="3" id="KW-1185">Reference proteome</keyword>
<comment type="caution">
    <text evidence="2">The sequence shown here is derived from an EMBL/GenBank/DDBJ whole genome shotgun (WGS) entry which is preliminary data.</text>
</comment>
<reference evidence="2" key="1">
    <citation type="submission" date="2021-03" db="EMBL/GenBank/DDBJ databases">
        <title>Antimicrobial resistance genes in bacteria isolated from Japanese honey, and their potential for conferring macrolide and lincosamide resistance in the American foulbrood pathogen Paenibacillus larvae.</title>
        <authorList>
            <person name="Okamoto M."/>
            <person name="Kumagai M."/>
            <person name="Kanamori H."/>
            <person name="Takamatsu D."/>
        </authorList>
    </citation>
    <scope>NUCLEOTIDE SEQUENCE</scope>
    <source>
        <strain evidence="2">J43TS3</strain>
    </source>
</reference>
<dbReference type="AlphaFoldDB" id="A0A919XAK2"/>
<accession>A0A919XAK2</accession>
<feature type="transmembrane region" description="Helical" evidence="1">
    <location>
        <begin position="51"/>
        <end position="69"/>
    </location>
</feature>
<evidence type="ECO:0000256" key="1">
    <source>
        <dbReference type="SAM" id="Phobius"/>
    </source>
</evidence>
<sequence length="345" mass="39291">MRPYDEMNQGLKGLNNRIKLSNHEQQEILTKINRKMEESFPKKTAFQWKHYVATAVVLGLIIIIALPLLNYSNLNLAGNNQTEPAPEVSGDAPIANEEEDEITIRIENQTNFNISHIYLKIYQDGRMVRLQGAANADSSEIKRGDTFNFNFYDSELGEGLYEVELELSNGGTTTYSTSRVLLNVTEQRGYSLQIRGDSIMNSYLVNPTFKEGNDQIKHMEEFKKKLNILLSENEVKTLFGSEFITGKSTNDGTKFWRYDFGTIGGYAYDDQGFQNGADIHGMENGIIQAQLFVEWNENKKVESYTLLYLDKKGEEIHYYHVKPDGSTNGGLVCSFEEEYGWNCPN</sequence>
<gene>
    <name evidence="2" type="ORF">J43TS3_25040</name>
</gene>
<protein>
    <submittedName>
        <fullName evidence="2">Uncharacterized protein</fullName>
    </submittedName>
</protein>
<organism evidence="2 3">
    <name type="scientific">Ornithinibacillus bavariensis</name>
    <dbReference type="NCBI Taxonomy" id="545502"/>
    <lineage>
        <taxon>Bacteria</taxon>
        <taxon>Bacillati</taxon>
        <taxon>Bacillota</taxon>
        <taxon>Bacilli</taxon>
        <taxon>Bacillales</taxon>
        <taxon>Bacillaceae</taxon>
        <taxon>Ornithinibacillus</taxon>
    </lineage>
</organism>
<keyword evidence="1" id="KW-1133">Transmembrane helix</keyword>
<proteinExistence type="predicted"/>
<evidence type="ECO:0000313" key="3">
    <source>
        <dbReference type="Proteomes" id="UP000676917"/>
    </source>
</evidence>